<sequence length="377" mass="40294">MPARRILHLHSTFDLGGKEARAVRLMNAFGSDFAHDIVTAVPGAAAAMDAVEPGIDARLLTDFPALAGKPAPARLKRLARAIDGGGYDLALSYNFGAMDAVLARRLFGRTPLIHHEDGFNEDERDRQKPARVLYRRLALPAVEKLVVPSQVLEGLALGQWRQPRARVQRISNGIDTSRFAAPPAASAIPGHTPRAGEVVVGTLAGLRKIKNLPRLVDAFAVAARLVDVPARLIIVGEGPEKAAIMTRAETAGVADRLIMPGFLADPSRYVGLFDIFALSSDSEQFPISLVEAMAAGLPAASTRVGDIEAIVAKENRPLLARTADAEALGRNLARLIGDAALRRAVGAANLAKVKAEYDEGVMISAYRQLYEAAMARQ</sequence>
<comment type="caution">
    <text evidence="3">The sequence shown here is derived from an EMBL/GenBank/DDBJ whole genome shotgun (WGS) entry which is preliminary data.</text>
</comment>
<evidence type="ECO:0000259" key="2">
    <source>
        <dbReference type="Pfam" id="PF13439"/>
    </source>
</evidence>
<dbReference type="Pfam" id="PF00534">
    <property type="entry name" value="Glycos_transf_1"/>
    <property type="match status" value="1"/>
</dbReference>
<organism evidence="3 4">
    <name type="scientific">Pacificimonas pallii</name>
    <dbReference type="NCBI Taxonomy" id="2827236"/>
    <lineage>
        <taxon>Bacteria</taxon>
        <taxon>Pseudomonadati</taxon>
        <taxon>Pseudomonadota</taxon>
        <taxon>Alphaproteobacteria</taxon>
        <taxon>Sphingomonadales</taxon>
        <taxon>Sphingosinicellaceae</taxon>
        <taxon>Pacificimonas</taxon>
    </lineage>
</organism>
<dbReference type="Pfam" id="PF13439">
    <property type="entry name" value="Glyco_transf_4"/>
    <property type="match status" value="1"/>
</dbReference>
<dbReference type="InterPro" id="IPR028098">
    <property type="entry name" value="Glyco_trans_4-like_N"/>
</dbReference>
<name>A0ABS6SBF3_9SPHN</name>
<gene>
    <name evidence="3" type="ORF">KCG44_02015</name>
</gene>
<dbReference type="EMBL" id="JAGSPA010000001">
    <property type="protein sequence ID" value="MBV7255555.1"/>
    <property type="molecule type" value="Genomic_DNA"/>
</dbReference>
<dbReference type="Proteomes" id="UP000722336">
    <property type="component" value="Unassembled WGS sequence"/>
</dbReference>
<feature type="domain" description="Glycosyltransferase subfamily 4-like N-terminal" evidence="2">
    <location>
        <begin position="16"/>
        <end position="178"/>
    </location>
</feature>
<keyword evidence="4" id="KW-1185">Reference proteome</keyword>
<evidence type="ECO:0000313" key="3">
    <source>
        <dbReference type="EMBL" id="MBV7255555.1"/>
    </source>
</evidence>
<reference evidence="3 4" key="1">
    <citation type="submission" date="2021-04" db="EMBL/GenBank/DDBJ databases">
        <authorList>
            <person name="Pira H."/>
            <person name="Risdian C."/>
            <person name="Wink J."/>
        </authorList>
    </citation>
    <scope>NUCLEOTIDE SEQUENCE [LARGE SCALE GENOMIC DNA]</scope>
    <source>
        <strain evidence="3 4">WHA3</strain>
    </source>
</reference>
<feature type="domain" description="Glycosyl transferase family 1" evidence="1">
    <location>
        <begin position="195"/>
        <end position="347"/>
    </location>
</feature>
<dbReference type="PANTHER" id="PTHR12526">
    <property type="entry name" value="GLYCOSYLTRANSFERASE"/>
    <property type="match status" value="1"/>
</dbReference>
<evidence type="ECO:0000313" key="4">
    <source>
        <dbReference type="Proteomes" id="UP000722336"/>
    </source>
</evidence>
<accession>A0ABS6SBF3</accession>
<dbReference type="CDD" id="cd03801">
    <property type="entry name" value="GT4_PimA-like"/>
    <property type="match status" value="1"/>
</dbReference>
<dbReference type="RefSeq" id="WP_218443895.1">
    <property type="nucleotide sequence ID" value="NZ_JAGSPA010000001.1"/>
</dbReference>
<proteinExistence type="predicted"/>
<protein>
    <submittedName>
        <fullName evidence="3">Glycosyltransferase family 4 protein</fullName>
    </submittedName>
</protein>
<evidence type="ECO:0000259" key="1">
    <source>
        <dbReference type="Pfam" id="PF00534"/>
    </source>
</evidence>
<dbReference type="InterPro" id="IPR001296">
    <property type="entry name" value="Glyco_trans_1"/>
</dbReference>